<comment type="caution">
    <text evidence="1">The sequence shown here is derived from an EMBL/GenBank/DDBJ whole genome shotgun (WGS) entry which is preliminary data.</text>
</comment>
<reference evidence="1" key="1">
    <citation type="submission" date="2021-06" db="EMBL/GenBank/DDBJ databases">
        <authorList>
            <person name="Kallberg Y."/>
            <person name="Tangrot J."/>
            <person name="Rosling A."/>
        </authorList>
    </citation>
    <scope>NUCLEOTIDE SEQUENCE</scope>
    <source>
        <strain evidence="1">FL966</strain>
    </source>
</reference>
<dbReference type="EMBL" id="CAJVQA010002476">
    <property type="protein sequence ID" value="CAG8548518.1"/>
    <property type="molecule type" value="Genomic_DNA"/>
</dbReference>
<dbReference type="AlphaFoldDB" id="A0A9N9FQ39"/>
<evidence type="ECO:0000313" key="1">
    <source>
        <dbReference type="EMBL" id="CAG8548518.1"/>
    </source>
</evidence>
<keyword evidence="2" id="KW-1185">Reference proteome</keyword>
<sequence length="150" mass="17689">MVSWSHGSWIESWETISQIQPTTSTIMGVFDPTKPIYTSHENIEEFLIYFEAYATLKDWDNNKKSLVIVLHIADRLKPLIIQLRRNNLNWKNLREAMSPVQIVDEKGNWVVERGAGKFSVIQEVRKKRDMTFLDMGLYLQMQHKPKEIRI</sequence>
<proteinExistence type="predicted"/>
<accession>A0A9N9FQ39</accession>
<evidence type="ECO:0000313" key="2">
    <source>
        <dbReference type="Proteomes" id="UP000789759"/>
    </source>
</evidence>
<dbReference type="Proteomes" id="UP000789759">
    <property type="component" value="Unassembled WGS sequence"/>
</dbReference>
<name>A0A9N9FQ39_9GLOM</name>
<gene>
    <name evidence="1" type="ORF">CPELLU_LOCUS4637</name>
</gene>
<organism evidence="1 2">
    <name type="scientific">Cetraspora pellucida</name>
    <dbReference type="NCBI Taxonomy" id="1433469"/>
    <lineage>
        <taxon>Eukaryota</taxon>
        <taxon>Fungi</taxon>
        <taxon>Fungi incertae sedis</taxon>
        <taxon>Mucoromycota</taxon>
        <taxon>Glomeromycotina</taxon>
        <taxon>Glomeromycetes</taxon>
        <taxon>Diversisporales</taxon>
        <taxon>Gigasporaceae</taxon>
        <taxon>Cetraspora</taxon>
    </lineage>
</organism>
<protein>
    <submittedName>
        <fullName evidence="1">9079_t:CDS:1</fullName>
    </submittedName>
</protein>